<evidence type="ECO:0000313" key="3">
    <source>
        <dbReference type="Proteomes" id="UP001430306"/>
    </source>
</evidence>
<feature type="transmembrane region" description="Helical" evidence="1">
    <location>
        <begin position="6"/>
        <end position="22"/>
    </location>
</feature>
<name>A0ABS8NBX4_9BACT</name>
<dbReference type="Proteomes" id="UP001430306">
    <property type="component" value="Unassembled WGS sequence"/>
</dbReference>
<keyword evidence="3" id="KW-1185">Reference proteome</keyword>
<comment type="caution">
    <text evidence="2">The sequence shown here is derived from an EMBL/GenBank/DDBJ whole genome shotgun (WGS) entry which is preliminary data.</text>
</comment>
<gene>
    <name evidence="2" type="ORF">LOC71_02075</name>
</gene>
<sequence>MFAGGLILACTLIGFAIWLQRSEQVGWSRHRFDEEADRPYMVRRWRSRRQVNFLFLVCGVLILVATLASPARRALWLACWSSVMLVLVAILFLAGLDALRTVRHMRHRMNELKQTSRDSDT</sequence>
<feature type="transmembrane region" description="Helical" evidence="1">
    <location>
        <begin position="51"/>
        <end position="68"/>
    </location>
</feature>
<organism evidence="2 3">
    <name type="scientific">Rhodopirellula halodulae</name>
    <dbReference type="NCBI Taxonomy" id="2894198"/>
    <lineage>
        <taxon>Bacteria</taxon>
        <taxon>Pseudomonadati</taxon>
        <taxon>Planctomycetota</taxon>
        <taxon>Planctomycetia</taxon>
        <taxon>Pirellulales</taxon>
        <taxon>Pirellulaceae</taxon>
        <taxon>Rhodopirellula</taxon>
    </lineage>
</organism>
<protein>
    <recommendedName>
        <fullName evidence="4">Transmembrane protein</fullName>
    </recommendedName>
</protein>
<reference evidence="2" key="1">
    <citation type="submission" date="2021-11" db="EMBL/GenBank/DDBJ databases">
        <title>Genome sequence.</title>
        <authorList>
            <person name="Sun Q."/>
        </authorList>
    </citation>
    <scope>NUCLEOTIDE SEQUENCE</scope>
    <source>
        <strain evidence="2">JC740</strain>
    </source>
</reference>
<keyword evidence="1" id="KW-1133">Transmembrane helix</keyword>
<dbReference type="RefSeq" id="WP_230252316.1">
    <property type="nucleotide sequence ID" value="NZ_JAJKFV010000004.1"/>
</dbReference>
<feature type="transmembrane region" description="Helical" evidence="1">
    <location>
        <begin position="74"/>
        <end position="99"/>
    </location>
</feature>
<evidence type="ECO:0008006" key="4">
    <source>
        <dbReference type="Google" id="ProtNLM"/>
    </source>
</evidence>
<keyword evidence="1" id="KW-0472">Membrane</keyword>
<evidence type="ECO:0000313" key="2">
    <source>
        <dbReference type="EMBL" id="MCC9641044.1"/>
    </source>
</evidence>
<proteinExistence type="predicted"/>
<dbReference type="EMBL" id="JAJKFW010000004">
    <property type="protein sequence ID" value="MCC9641044.1"/>
    <property type="molecule type" value="Genomic_DNA"/>
</dbReference>
<keyword evidence="1" id="KW-0812">Transmembrane</keyword>
<accession>A0ABS8NBX4</accession>
<evidence type="ECO:0000256" key="1">
    <source>
        <dbReference type="SAM" id="Phobius"/>
    </source>
</evidence>